<accession>A0A918ETZ0</accession>
<feature type="region of interest" description="Disordered" evidence="1">
    <location>
        <begin position="39"/>
        <end position="73"/>
    </location>
</feature>
<feature type="compositionally biased region" description="Basic and acidic residues" evidence="1">
    <location>
        <begin position="61"/>
        <end position="73"/>
    </location>
</feature>
<dbReference type="AlphaFoldDB" id="A0A918ETZ0"/>
<dbReference type="EMBL" id="BMQK01000009">
    <property type="protein sequence ID" value="GGQ67897.1"/>
    <property type="molecule type" value="Genomic_DNA"/>
</dbReference>
<gene>
    <name evidence="2" type="ORF">GCM10010145_42220</name>
</gene>
<protein>
    <submittedName>
        <fullName evidence="2">Uncharacterized protein</fullName>
    </submittedName>
</protein>
<feature type="compositionally biased region" description="Gly residues" evidence="1">
    <location>
        <begin position="49"/>
        <end position="60"/>
    </location>
</feature>
<evidence type="ECO:0000256" key="1">
    <source>
        <dbReference type="SAM" id="MobiDB-lite"/>
    </source>
</evidence>
<name>A0A918ETZ0_9ACTN</name>
<organism evidence="2 3">
    <name type="scientific">Streptomyces ruber</name>
    <dbReference type="NCBI Taxonomy" id="83378"/>
    <lineage>
        <taxon>Bacteria</taxon>
        <taxon>Bacillati</taxon>
        <taxon>Actinomycetota</taxon>
        <taxon>Actinomycetes</taxon>
        <taxon>Kitasatosporales</taxon>
        <taxon>Streptomycetaceae</taxon>
        <taxon>Streptomyces</taxon>
    </lineage>
</organism>
<reference evidence="2" key="1">
    <citation type="journal article" date="2014" name="Int. J. Syst. Evol. Microbiol.">
        <title>Complete genome sequence of Corynebacterium casei LMG S-19264T (=DSM 44701T), isolated from a smear-ripened cheese.</title>
        <authorList>
            <consortium name="US DOE Joint Genome Institute (JGI-PGF)"/>
            <person name="Walter F."/>
            <person name="Albersmeier A."/>
            <person name="Kalinowski J."/>
            <person name="Ruckert C."/>
        </authorList>
    </citation>
    <scope>NUCLEOTIDE SEQUENCE</scope>
    <source>
        <strain evidence="2">JCM 3131</strain>
    </source>
</reference>
<comment type="caution">
    <text evidence="2">The sequence shown here is derived from an EMBL/GenBank/DDBJ whole genome shotgun (WGS) entry which is preliminary data.</text>
</comment>
<sequence>MEPELTNLAVAGATALVTQMVTDGWEQARDRVVTFFARRRNGEEVEQGEQGGQGGESGEGGEGREEAVRAELDTSRAELVAARDADDEETAADVHDEWRIRLRRALRADPQAAAELRALLDELVPPADGTAREAVHNVISGGVQHGTVIQAHTVGDLSIGGHGRAQGDPGSPNR</sequence>
<proteinExistence type="predicted"/>
<evidence type="ECO:0000313" key="3">
    <source>
        <dbReference type="Proteomes" id="UP000620156"/>
    </source>
</evidence>
<evidence type="ECO:0000313" key="2">
    <source>
        <dbReference type="EMBL" id="GGQ67897.1"/>
    </source>
</evidence>
<dbReference type="RefSeq" id="WP_189218422.1">
    <property type="nucleotide sequence ID" value="NZ_BMQK01000009.1"/>
</dbReference>
<dbReference type="Proteomes" id="UP000620156">
    <property type="component" value="Unassembled WGS sequence"/>
</dbReference>
<reference evidence="2" key="2">
    <citation type="submission" date="2020-09" db="EMBL/GenBank/DDBJ databases">
        <authorList>
            <person name="Sun Q."/>
            <person name="Ohkuma M."/>
        </authorList>
    </citation>
    <scope>NUCLEOTIDE SEQUENCE</scope>
    <source>
        <strain evidence="2">JCM 3131</strain>
    </source>
</reference>
<keyword evidence="3" id="KW-1185">Reference proteome</keyword>